<dbReference type="Proteomes" id="UP000244741">
    <property type="component" value="Segment"/>
</dbReference>
<keyword evidence="2" id="KW-1185">Reference proteome</keyword>
<gene>
    <name evidence="1" type="ORF">AhSzq1_86</name>
</gene>
<proteinExistence type="predicted"/>
<sequence>MLVGLDSIVDITELHVVPSEAHAEYMELTYKYKIAHYGEMDQNFSTDLGAAITNRLQVFLQEGIESEE</sequence>
<dbReference type="EMBL" id="MG676224">
    <property type="protein sequence ID" value="AVR75979.1"/>
    <property type="molecule type" value="Genomic_DNA"/>
</dbReference>
<reference evidence="1 2" key="1">
    <citation type="submission" date="2017-12" db="EMBL/GenBank/DDBJ databases">
        <title>Genomic characterization of T5-related Aeromonas hydrophila phages AhSzq-1 and AhSzw-1 and proposal to be two new species.</title>
        <authorList>
            <person name="Chen L."/>
            <person name="Yuan S."/>
            <person name="Ma Y."/>
        </authorList>
    </citation>
    <scope>NUCLEOTIDE SEQUENCE [LARGE SCALE GENOMIC DNA]</scope>
    <source>
        <strain evidence="1">Seawater</strain>
    </source>
</reference>
<protein>
    <submittedName>
        <fullName evidence="1">Uncharacterized protein</fullName>
    </submittedName>
</protein>
<accession>A0A2R4ALP5</accession>
<evidence type="ECO:0000313" key="1">
    <source>
        <dbReference type="EMBL" id="AVR75979.1"/>
    </source>
</evidence>
<evidence type="ECO:0000313" key="2">
    <source>
        <dbReference type="Proteomes" id="UP000244741"/>
    </source>
</evidence>
<name>A0A2R4ALP5_9CAUD</name>
<organism evidence="1 2">
    <name type="scientific">Aeromonas phage AhSzq-1</name>
    <dbReference type="NCBI Taxonomy" id="2138298"/>
    <lineage>
        <taxon>Viruses</taxon>
        <taxon>Duplodnaviria</taxon>
        <taxon>Heunggongvirae</taxon>
        <taxon>Uroviricota</taxon>
        <taxon>Caudoviricetes</taxon>
        <taxon>Demerecviridae</taxon>
        <taxon>Shenzhenvirus</taxon>
        <taxon>Shenzhenvirus AhSzq1</taxon>
    </lineage>
</organism>